<dbReference type="EMBL" id="GECZ01019014">
    <property type="protein sequence ID" value="JAS50755.1"/>
    <property type="molecule type" value="Transcribed_RNA"/>
</dbReference>
<feature type="compositionally biased region" description="Acidic residues" evidence="1">
    <location>
        <begin position="1"/>
        <end position="24"/>
    </location>
</feature>
<evidence type="ECO:0000313" key="2">
    <source>
        <dbReference type="EMBL" id="JAS50755.1"/>
    </source>
</evidence>
<protein>
    <submittedName>
        <fullName evidence="2">Uncharacterized protein</fullName>
    </submittedName>
</protein>
<name>A0A1B6FKP2_9HEMI</name>
<sequence length="305" mass="34280">QYEESDFESLEDEDEIEEEVGDDTDSAKQQQYTVYAAQMEQNPSEPFKQQKSHEEILSTTNFNRNVPVVAFRQNRMNQQLLKDVSSIVYLPVVMMDSNNNKILNSKYVYSQLLLNEFKEKAEKPLDKNLQIYAAMTEDNGNIFEQAQTNITEQPSVSHNITIYTVGKTESSPIKQKRSKTVITAMTGDNGNIFERAQTNITEQPSVSHNITIYTVGKTESSPIKQKRSKTVITAKKSGSKITPAKSHNSIKKKSYIKVVPSNVKPDNKSQKSPSKLGLAKLFSKLSSHSLIGSHKSRSVKGSGFY</sequence>
<proteinExistence type="predicted"/>
<evidence type="ECO:0000256" key="1">
    <source>
        <dbReference type="SAM" id="MobiDB-lite"/>
    </source>
</evidence>
<feature type="non-terminal residue" evidence="2">
    <location>
        <position position="1"/>
    </location>
</feature>
<organism evidence="2">
    <name type="scientific">Cuerna arida</name>
    <dbReference type="NCBI Taxonomy" id="1464854"/>
    <lineage>
        <taxon>Eukaryota</taxon>
        <taxon>Metazoa</taxon>
        <taxon>Ecdysozoa</taxon>
        <taxon>Arthropoda</taxon>
        <taxon>Hexapoda</taxon>
        <taxon>Insecta</taxon>
        <taxon>Pterygota</taxon>
        <taxon>Neoptera</taxon>
        <taxon>Paraneoptera</taxon>
        <taxon>Hemiptera</taxon>
        <taxon>Auchenorrhyncha</taxon>
        <taxon>Membracoidea</taxon>
        <taxon>Cicadellidae</taxon>
        <taxon>Cicadellinae</taxon>
        <taxon>Proconiini</taxon>
        <taxon>Cuerna</taxon>
    </lineage>
</organism>
<feature type="region of interest" description="Disordered" evidence="1">
    <location>
        <begin position="1"/>
        <end position="28"/>
    </location>
</feature>
<feature type="non-terminal residue" evidence="2">
    <location>
        <position position="305"/>
    </location>
</feature>
<accession>A0A1B6FKP2</accession>
<dbReference type="AlphaFoldDB" id="A0A1B6FKP2"/>
<reference evidence="2" key="1">
    <citation type="submission" date="2015-11" db="EMBL/GenBank/DDBJ databases">
        <title>De novo transcriptome assembly of four potential Pierce s Disease insect vectors from Arizona vineyards.</title>
        <authorList>
            <person name="Tassone E.E."/>
        </authorList>
    </citation>
    <scope>NUCLEOTIDE SEQUENCE</scope>
</reference>
<gene>
    <name evidence="2" type="ORF">g.37282</name>
</gene>